<keyword evidence="2" id="KW-1185">Reference proteome</keyword>
<gene>
    <name evidence="1" type="ORF">KSB_59500</name>
</gene>
<proteinExistence type="predicted"/>
<accession>A0ABQ3UYV3</accession>
<name>A0ABQ3UYV3_9CHLR</name>
<reference evidence="1 2" key="1">
    <citation type="journal article" date="2021" name="Int. J. Syst. Evol. Microbiol.">
        <title>Reticulibacter mediterranei gen. nov., sp. nov., within the new family Reticulibacteraceae fam. nov., and Ktedonospora formicarum gen. nov., sp. nov., Ktedonobacter robiniae sp. nov., Dictyobacter formicarum sp. nov. and Dictyobacter arantiisoli sp. nov., belonging to the class Ktedonobacteria.</title>
        <authorList>
            <person name="Yabe S."/>
            <person name="Zheng Y."/>
            <person name="Wang C.M."/>
            <person name="Sakai Y."/>
            <person name="Abe K."/>
            <person name="Yokota A."/>
            <person name="Donadio S."/>
            <person name="Cavaletti L."/>
            <person name="Monciardini P."/>
        </authorList>
    </citation>
    <scope>NUCLEOTIDE SEQUENCE [LARGE SCALE GENOMIC DNA]</scope>
    <source>
        <strain evidence="1 2">SOSP1-30</strain>
    </source>
</reference>
<evidence type="ECO:0000313" key="1">
    <source>
        <dbReference type="EMBL" id="GHO57475.1"/>
    </source>
</evidence>
<comment type="caution">
    <text evidence="1">The sequence shown here is derived from an EMBL/GenBank/DDBJ whole genome shotgun (WGS) entry which is preliminary data.</text>
</comment>
<sequence>MARRQLVKGLHSPPGALQRTWGIHGSHESNVIAEQTSPPPPFRIWALTLADADPT</sequence>
<evidence type="ECO:0000313" key="2">
    <source>
        <dbReference type="Proteomes" id="UP000654345"/>
    </source>
</evidence>
<protein>
    <submittedName>
        <fullName evidence="1">Uncharacterized protein</fullName>
    </submittedName>
</protein>
<dbReference type="EMBL" id="BNJG01000002">
    <property type="protein sequence ID" value="GHO57475.1"/>
    <property type="molecule type" value="Genomic_DNA"/>
</dbReference>
<dbReference type="Proteomes" id="UP000654345">
    <property type="component" value="Unassembled WGS sequence"/>
</dbReference>
<organism evidence="1 2">
    <name type="scientific">Ktedonobacter robiniae</name>
    <dbReference type="NCBI Taxonomy" id="2778365"/>
    <lineage>
        <taxon>Bacteria</taxon>
        <taxon>Bacillati</taxon>
        <taxon>Chloroflexota</taxon>
        <taxon>Ktedonobacteria</taxon>
        <taxon>Ktedonobacterales</taxon>
        <taxon>Ktedonobacteraceae</taxon>
        <taxon>Ktedonobacter</taxon>
    </lineage>
</organism>